<keyword evidence="2" id="KW-1185">Reference proteome</keyword>
<proteinExistence type="predicted"/>
<reference evidence="1 2" key="1">
    <citation type="submission" date="2011-08" db="EMBL/GenBank/DDBJ databases">
        <authorList>
            <person name="Liu Z.J."/>
            <person name="Shi F.L."/>
            <person name="Lu J.Q."/>
            <person name="Li M."/>
            <person name="Wang Z.L."/>
        </authorList>
    </citation>
    <scope>NUCLEOTIDE SEQUENCE [LARGE SCALE GENOMIC DNA]</scope>
    <source>
        <strain evidence="1 2">USNM 41457</strain>
    </source>
</reference>
<comment type="caution">
    <text evidence="1">The sequence shown here is derived from an EMBL/GenBank/DDBJ whole genome shotgun (WGS) entry which is preliminary data.</text>
</comment>
<protein>
    <submittedName>
        <fullName evidence="1">Uncharacterized protein</fullName>
    </submittedName>
</protein>
<reference evidence="2" key="2">
    <citation type="submission" date="2015-07" db="EMBL/GenBank/DDBJ databases">
        <title>Contrasting host-pathogen interactions and genome evolution in two generalist and specialist microsporidian pathogens of mosquitoes.</title>
        <authorList>
            <consortium name="The Broad Institute Genomics Platform"/>
            <consortium name="The Broad Institute Genome Sequencing Center for Infectious Disease"/>
            <person name="Cuomo C.A."/>
            <person name="Sanscrainte N.D."/>
            <person name="Goldberg J.M."/>
            <person name="Heiman D."/>
            <person name="Young S."/>
            <person name="Zeng Q."/>
            <person name="Becnel J.J."/>
            <person name="Birren B.W."/>
        </authorList>
    </citation>
    <scope>NUCLEOTIDE SEQUENCE [LARGE SCALE GENOMIC DNA]</scope>
    <source>
        <strain evidence="2">USNM 41457</strain>
    </source>
</reference>
<name>J9DJZ0_EDHAE</name>
<evidence type="ECO:0000313" key="2">
    <source>
        <dbReference type="Proteomes" id="UP000003163"/>
    </source>
</evidence>
<dbReference type="HOGENOM" id="CLU_2250107_0_0_1"/>
<dbReference type="EMBL" id="AFBI03000050">
    <property type="protein sequence ID" value="EJW02935.1"/>
    <property type="molecule type" value="Genomic_DNA"/>
</dbReference>
<dbReference type="Proteomes" id="UP000003163">
    <property type="component" value="Unassembled WGS sequence"/>
</dbReference>
<dbReference type="VEuPathDB" id="MicrosporidiaDB:EDEG_02677"/>
<accession>J9DJZ0</accession>
<gene>
    <name evidence="1" type="ORF">EDEG_02677</name>
</gene>
<sequence length="104" mass="12138">MHLLHFLNFFHSGQNILIYILMKKIDQLKKKRVTEAYLLSFSYHRVAFGQIIYSNNNNSILVRTSKIVTISVEVCNFCTRCSHLSTIYISNSLCFLKANEIFQT</sequence>
<organism evidence="1 2">
    <name type="scientific">Edhazardia aedis (strain USNM 41457)</name>
    <name type="common">Microsporidian parasite</name>
    <dbReference type="NCBI Taxonomy" id="1003232"/>
    <lineage>
        <taxon>Eukaryota</taxon>
        <taxon>Fungi</taxon>
        <taxon>Fungi incertae sedis</taxon>
        <taxon>Microsporidia</taxon>
        <taxon>Edhazardia</taxon>
    </lineage>
</organism>
<evidence type="ECO:0000313" key="1">
    <source>
        <dbReference type="EMBL" id="EJW02935.1"/>
    </source>
</evidence>
<dbReference type="AlphaFoldDB" id="J9DJZ0"/>
<dbReference type="InParanoid" id="J9DJZ0"/>